<evidence type="ECO:0000313" key="4">
    <source>
        <dbReference type="Proteomes" id="UP000565745"/>
    </source>
</evidence>
<dbReference type="GO" id="GO:0008270">
    <property type="term" value="F:zinc ion binding"/>
    <property type="evidence" value="ECO:0007669"/>
    <property type="project" value="InterPro"/>
</dbReference>
<comment type="caution">
    <text evidence="3">The sequence shown here is derived from an EMBL/GenBank/DDBJ whole genome shotgun (WGS) entry which is preliminary data.</text>
</comment>
<dbReference type="AlphaFoldDB" id="A0A7W6M989"/>
<feature type="domain" description="HNH" evidence="1">
    <location>
        <begin position="478"/>
        <end position="521"/>
    </location>
</feature>
<feature type="domain" description="GmrSD restriction endonucleases N-terminal" evidence="2">
    <location>
        <begin position="49"/>
        <end position="210"/>
    </location>
</feature>
<dbReference type="CDD" id="cd00085">
    <property type="entry name" value="HNHc"/>
    <property type="match status" value="1"/>
</dbReference>
<dbReference type="InterPro" id="IPR003615">
    <property type="entry name" value="HNH_nuc"/>
</dbReference>
<sequence length="522" mass="58430">MAQTVNIDAMIPRADFRDVDDHESSASKKISDISLSQLTPDSFLVPSLRKPDFQRETTQWTPDQIVKFLESFLDDELVPSVILWKSKTYYFVIDGAHRMSALLAWINDDYGDGVMSKNLYGDDISEEQKRIATRLRNKVRSTVGSFADMKKVMLDSSKAGTDARLLARAASAKTRSIDLQWVEGDAEKAEASFFNINKQGTPLHATEERLLRNRDKPIAIASRSIARAGAGHKYWSSFEETVQQEIEEKSREVHGLLFSPELSFPIKTLNLPHGGQSSPLTAYNLLMDFLAFSIVGHDRKDETKNLYQSDQDGSATIEALNSCIRVLKRMTSNESKSLGLHPAVFFYSERGRHLDTVFLGFAAAIAKAVRNNDSSYFKKFTANRELIEKVFVDHKFLLYQANSLFGSKQRVTRWQAFFEKIVAPGAIKESFRQSELLVLLDLKDKVIAESANESGKAFTSATKSAIFLQKSLDSATRCPECGGRVHVEKAIQYDHIKGKATGGMGTVENGQITHPFCNSIKN</sequence>
<organism evidence="3 4">
    <name type="scientific">Sulfitobacter noctilucicola</name>
    <dbReference type="NCBI Taxonomy" id="1342301"/>
    <lineage>
        <taxon>Bacteria</taxon>
        <taxon>Pseudomonadati</taxon>
        <taxon>Pseudomonadota</taxon>
        <taxon>Alphaproteobacteria</taxon>
        <taxon>Rhodobacterales</taxon>
        <taxon>Roseobacteraceae</taxon>
        <taxon>Sulfitobacter</taxon>
    </lineage>
</organism>
<dbReference type="Gene3D" id="1.10.30.50">
    <property type="match status" value="1"/>
</dbReference>
<dbReference type="Pfam" id="PF03235">
    <property type="entry name" value="GmrSD_N"/>
    <property type="match status" value="1"/>
</dbReference>
<keyword evidence="4" id="KW-1185">Reference proteome</keyword>
<name>A0A7W6M989_9RHOB</name>
<protein>
    <recommendedName>
        <fullName evidence="5">HNH endonuclease</fullName>
    </recommendedName>
</protein>
<evidence type="ECO:0000259" key="1">
    <source>
        <dbReference type="Pfam" id="PF01844"/>
    </source>
</evidence>
<dbReference type="OrthoDB" id="9764212at2"/>
<evidence type="ECO:0000259" key="2">
    <source>
        <dbReference type="Pfam" id="PF03235"/>
    </source>
</evidence>
<dbReference type="EMBL" id="JACIFU010000002">
    <property type="protein sequence ID" value="MBB4174438.1"/>
    <property type="molecule type" value="Genomic_DNA"/>
</dbReference>
<evidence type="ECO:0000313" key="3">
    <source>
        <dbReference type="EMBL" id="MBB4174438.1"/>
    </source>
</evidence>
<proteinExistence type="predicted"/>
<dbReference type="Proteomes" id="UP000565745">
    <property type="component" value="Unassembled WGS sequence"/>
</dbReference>
<reference evidence="3 4" key="1">
    <citation type="submission" date="2020-08" db="EMBL/GenBank/DDBJ databases">
        <title>Genomic Encyclopedia of Type Strains, Phase IV (KMG-IV): sequencing the most valuable type-strain genomes for metagenomic binning, comparative biology and taxonomic classification.</title>
        <authorList>
            <person name="Goeker M."/>
        </authorList>
    </citation>
    <scope>NUCLEOTIDE SEQUENCE [LARGE SCALE GENOMIC DNA]</scope>
    <source>
        <strain evidence="3 4">DSM 101015</strain>
    </source>
</reference>
<gene>
    <name evidence="3" type="ORF">GGR93_002211</name>
</gene>
<dbReference type="InterPro" id="IPR002711">
    <property type="entry name" value="HNH"/>
</dbReference>
<evidence type="ECO:0008006" key="5">
    <source>
        <dbReference type="Google" id="ProtNLM"/>
    </source>
</evidence>
<dbReference type="GO" id="GO:0003676">
    <property type="term" value="F:nucleic acid binding"/>
    <property type="evidence" value="ECO:0007669"/>
    <property type="project" value="InterPro"/>
</dbReference>
<dbReference type="Pfam" id="PF01844">
    <property type="entry name" value="HNH"/>
    <property type="match status" value="1"/>
</dbReference>
<dbReference type="GO" id="GO:0004519">
    <property type="term" value="F:endonuclease activity"/>
    <property type="evidence" value="ECO:0007669"/>
    <property type="project" value="InterPro"/>
</dbReference>
<dbReference type="InterPro" id="IPR004919">
    <property type="entry name" value="GmrSD_N"/>
</dbReference>
<accession>A0A7W6M989</accession>
<dbReference type="RefSeq" id="WP_025056759.1">
    <property type="nucleotide sequence ID" value="NZ_JACIFU010000002.1"/>
</dbReference>